<evidence type="ECO:0000313" key="2">
    <source>
        <dbReference type="Proteomes" id="UP000270620"/>
    </source>
</evidence>
<dbReference type="OrthoDB" id="745987at2"/>
<name>A0A3R9MTY8_9FLAO</name>
<reference evidence="1 2" key="1">
    <citation type="submission" date="2018-12" db="EMBL/GenBank/DDBJ databases">
        <title>Mangrovimonas spongiae sp. nov., a novel member of the genus Mangrovimonas isolated from marine sponge.</title>
        <authorList>
            <person name="Zhuang L."/>
            <person name="Luo L."/>
        </authorList>
    </citation>
    <scope>NUCLEOTIDE SEQUENCE [LARGE SCALE GENOMIC DNA]</scope>
    <source>
        <strain evidence="1 2">HN-E26</strain>
    </source>
</reference>
<dbReference type="Proteomes" id="UP000270620">
    <property type="component" value="Unassembled WGS sequence"/>
</dbReference>
<proteinExistence type="predicted"/>
<evidence type="ECO:0008006" key="3">
    <source>
        <dbReference type="Google" id="ProtNLM"/>
    </source>
</evidence>
<keyword evidence="2" id="KW-1185">Reference proteome</keyword>
<organism evidence="1 2">
    <name type="scientific">Mangrovimonas spongiae</name>
    <dbReference type="NCBI Taxonomy" id="2494697"/>
    <lineage>
        <taxon>Bacteria</taxon>
        <taxon>Pseudomonadati</taxon>
        <taxon>Bacteroidota</taxon>
        <taxon>Flavobacteriia</taxon>
        <taxon>Flavobacteriales</taxon>
        <taxon>Flavobacteriaceae</taxon>
        <taxon>Mangrovimonas</taxon>
    </lineage>
</organism>
<comment type="caution">
    <text evidence="1">The sequence shown here is derived from an EMBL/GenBank/DDBJ whole genome shotgun (WGS) entry which is preliminary data.</text>
</comment>
<gene>
    <name evidence="1" type="ORF">EJA19_06895</name>
</gene>
<sequence length="288" mass="34829">MKNIHVGYLLSYDYEKLKYSIPPVYNEADKIFIAMDEKLRTWSGETFTVEESFFEWLEAFDVDNKITIYQDDFYVPELSAIENDNRERHMLSLRMGVGNWLVQVDSDEYFLDFKKFVDDLRKYDSYLENPKKNNIQIAAFLVNMYKYTDNGVLYVSEPTRGIMATNYPNYKVARNTRRRIVYTQNILMHECVARDEKELITKFDNWGHNVDIKDREAFMTKWRTTNKTNYKERKDFFYIEPEKWPELDFVAGTTLEELRENIMAKQVMPTKFYVWKKNFGQWFKFLFK</sequence>
<accession>A0A3R9MTY8</accession>
<dbReference type="AlphaFoldDB" id="A0A3R9MTY8"/>
<dbReference type="EMBL" id="RWBG01000002">
    <property type="protein sequence ID" value="RSK40699.1"/>
    <property type="molecule type" value="Genomic_DNA"/>
</dbReference>
<protein>
    <recommendedName>
        <fullName evidence="3">Glycosyltransferase family 2 protein</fullName>
    </recommendedName>
</protein>
<evidence type="ECO:0000313" key="1">
    <source>
        <dbReference type="EMBL" id="RSK40699.1"/>
    </source>
</evidence>
<dbReference type="RefSeq" id="WP_125467612.1">
    <property type="nucleotide sequence ID" value="NZ_RWBG01000002.1"/>
</dbReference>